<dbReference type="Gene3D" id="3.40.50.850">
    <property type="entry name" value="Isochorismatase-like"/>
    <property type="match status" value="1"/>
</dbReference>
<keyword evidence="1" id="KW-0175">Coiled coil</keyword>
<proteinExistence type="predicted"/>
<feature type="domain" description="Isochorismatase-like" evidence="2">
    <location>
        <begin position="8"/>
        <end position="157"/>
    </location>
</feature>
<dbReference type="PANTHER" id="PTHR14119:SF3">
    <property type="entry name" value="ISOCHORISMATASE DOMAIN-CONTAINING PROTEIN 2"/>
    <property type="match status" value="1"/>
</dbReference>
<dbReference type="EMBL" id="WRPA01000022">
    <property type="protein sequence ID" value="MXR70613.1"/>
    <property type="molecule type" value="Genomic_DNA"/>
</dbReference>
<protein>
    <submittedName>
        <fullName evidence="3">Isochorismatase family protein</fullName>
    </submittedName>
</protein>
<gene>
    <name evidence="3" type="ORF">GNT65_18305</name>
</gene>
<reference evidence="3 4" key="1">
    <citation type="submission" date="2019-12" db="EMBL/GenBank/DDBJ databases">
        <title>Shewanella insulae sp. nov., isolated from a tidal flat.</title>
        <authorList>
            <person name="Yoon J.-H."/>
        </authorList>
    </citation>
    <scope>NUCLEOTIDE SEQUENCE [LARGE SCALE GENOMIC DNA]</scope>
    <source>
        <strain evidence="3 4">JBTF-M18</strain>
    </source>
</reference>
<accession>A0A6L7I2K6</accession>
<dbReference type="InterPro" id="IPR050993">
    <property type="entry name" value="Isochorismatase_domain"/>
</dbReference>
<evidence type="ECO:0000256" key="1">
    <source>
        <dbReference type="SAM" id="Coils"/>
    </source>
</evidence>
<dbReference type="AlphaFoldDB" id="A0A6L7I2K6"/>
<dbReference type="SUPFAM" id="SSF52499">
    <property type="entry name" value="Isochorismatase-like hydrolases"/>
    <property type="match status" value="1"/>
</dbReference>
<evidence type="ECO:0000313" key="4">
    <source>
        <dbReference type="Proteomes" id="UP000474778"/>
    </source>
</evidence>
<dbReference type="PANTHER" id="PTHR14119">
    <property type="entry name" value="HYDROLASE"/>
    <property type="match status" value="1"/>
</dbReference>
<organism evidence="3 4">
    <name type="scientific">Shewanella insulae</name>
    <dbReference type="NCBI Taxonomy" id="2681496"/>
    <lineage>
        <taxon>Bacteria</taxon>
        <taxon>Pseudomonadati</taxon>
        <taxon>Pseudomonadota</taxon>
        <taxon>Gammaproteobacteria</taxon>
        <taxon>Alteromonadales</taxon>
        <taxon>Shewanellaceae</taxon>
        <taxon>Shewanella</taxon>
    </lineage>
</organism>
<feature type="coiled-coil region" evidence="1">
    <location>
        <begin position="11"/>
        <end position="38"/>
    </location>
</feature>
<sequence>MLKPQECVLIIVDVQGKLATLMHQAEELETRLTTLIKAAELFEIPIVWLEQLPEKLGATSPALAELLAPHHQPIAKAHFSAWHAEPFRQALRQHDRPKVLLTGIETHICVYQTCRDLLDNQYEVHLVTDAVSSRTQINKQLGCEMMVQHGALLTNSESLLFELQAEASGDRFKALLKMIK</sequence>
<dbReference type="InterPro" id="IPR036380">
    <property type="entry name" value="Isochorismatase-like_sf"/>
</dbReference>
<dbReference type="Pfam" id="PF00857">
    <property type="entry name" value="Isochorismatase"/>
    <property type="match status" value="1"/>
</dbReference>
<evidence type="ECO:0000259" key="2">
    <source>
        <dbReference type="Pfam" id="PF00857"/>
    </source>
</evidence>
<keyword evidence="4" id="KW-1185">Reference proteome</keyword>
<dbReference type="InterPro" id="IPR000868">
    <property type="entry name" value="Isochorismatase-like_dom"/>
</dbReference>
<comment type="caution">
    <text evidence="3">The sequence shown here is derived from an EMBL/GenBank/DDBJ whole genome shotgun (WGS) entry which is preliminary data.</text>
</comment>
<evidence type="ECO:0000313" key="3">
    <source>
        <dbReference type="EMBL" id="MXR70613.1"/>
    </source>
</evidence>
<dbReference type="Proteomes" id="UP000474778">
    <property type="component" value="Unassembled WGS sequence"/>
</dbReference>
<dbReference type="RefSeq" id="WP_160798630.1">
    <property type="nucleotide sequence ID" value="NZ_WRPA01000022.1"/>
</dbReference>
<dbReference type="CDD" id="cd01012">
    <property type="entry name" value="YcaC_related"/>
    <property type="match status" value="1"/>
</dbReference>
<name>A0A6L7I2K6_9GAMM</name>